<protein>
    <submittedName>
        <fullName evidence="3">Uncharacterized protein</fullName>
    </submittedName>
</protein>
<feature type="compositionally biased region" description="Polar residues" evidence="1">
    <location>
        <begin position="129"/>
        <end position="142"/>
    </location>
</feature>
<evidence type="ECO:0000313" key="3">
    <source>
        <dbReference type="EMBL" id="KAG5645069.1"/>
    </source>
</evidence>
<feature type="compositionally biased region" description="Low complexity" evidence="1">
    <location>
        <begin position="91"/>
        <end position="114"/>
    </location>
</feature>
<dbReference type="EMBL" id="JABCKV010000050">
    <property type="protein sequence ID" value="KAG5645069.1"/>
    <property type="molecule type" value="Genomic_DNA"/>
</dbReference>
<evidence type="ECO:0000313" key="4">
    <source>
        <dbReference type="Proteomes" id="UP000775547"/>
    </source>
</evidence>
<dbReference type="AlphaFoldDB" id="A0A9P7G736"/>
<accession>A0A9P7G736</accession>
<feature type="region of interest" description="Disordered" evidence="1">
    <location>
        <begin position="1"/>
        <end position="53"/>
    </location>
</feature>
<proteinExistence type="predicted"/>
<dbReference type="OrthoDB" id="3253553at2759"/>
<reference evidence="3" key="1">
    <citation type="submission" date="2020-07" db="EMBL/GenBank/DDBJ databases">
        <authorList>
            <person name="Nieuwenhuis M."/>
            <person name="Van De Peppel L.J.J."/>
        </authorList>
    </citation>
    <scope>NUCLEOTIDE SEQUENCE</scope>
    <source>
        <strain evidence="3">AP01</strain>
        <tissue evidence="3">Mycelium</tissue>
    </source>
</reference>
<evidence type="ECO:0000256" key="2">
    <source>
        <dbReference type="SAM" id="Phobius"/>
    </source>
</evidence>
<feature type="transmembrane region" description="Helical" evidence="2">
    <location>
        <begin position="513"/>
        <end position="534"/>
    </location>
</feature>
<feature type="transmembrane region" description="Helical" evidence="2">
    <location>
        <begin position="478"/>
        <end position="498"/>
    </location>
</feature>
<comment type="caution">
    <text evidence="3">The sequence shown here is derived from an EMBL/GenBank/DDBJ whole genome shotgun (WGS) entry which is preliminary data.</text>
</comment>
<feature type="region of interest" description="Disordered" evidence="1">
    <location>
        <begin position="91"/>
        <end position="152"/>
    </location>
</feature>
<feature type="region of interest" description="Disordered" evidence="1">
    <location>
        <begin position="423"/>
        <end position="449"/>
    </location>
</feature>
<organism evidence="3 4">
    <name type="scientific">Asterophora parasitica</name>
    <dbReference type="NCBI Taxonomy" id="117018"/>
    <lineage>
        <taxon>Eukaryota</taxon>
        <taxon>Fungi</taxon>
        <taxon>Dikarya</taxon>
        <taxon>Basidiomycota</taxon>
        <taxon>Agaricomycotina</taxon>
        <taxon>Agaricomycetes</taxon>
        <taxon>Agaricomycetidae</taxon>
        <taxon>Agaricales</taxon>
        <taxon>Tricholomatineae</taxon>
        <taxon>Lyophyllaceae</taxon>
        <taxon>Asterophora</taxon>
    </lineage>
</organism>
<feature type="transmembrane region" description="Helical" evidence="2">
    <location>
        <begin position="305"/>
        <end position="325"/>
    </location>
</feature>
<name>A0A9P7G736_9AGAR</name>
<feature type="compositionally biased region" description="Basic and acidic residues" evidence="1">
    <location>
        <begin position="258"/>
        <end position="271"/>
    </location>
</feature>
<evidence type="ECO:0000256" key="1">
    <source>
        <dbReference type="SAM" id="MobiDB-lite"/>
    </source>
</evidence>
<keyword evidence="2" id="KW-0472">Membrane</keyword>
<feature type="region of interest" description="Disordered" evidence="1">
    <location>
        <begin position="258"/>
        <end position="281"/>
    </location>
</feature>
<feature type="transmembrane region" description="Helical" evidence="2">
    <location>
        <begin position="340"/>
        <end position="359"/>
    </location>
</feature>
<dbReference type="Proteomes" id="UP000775547">
    <property type="component" value="Unassembled WGS sequence"/>
</dbReference>
<keyword evidence="2" id="KW-1133">Transmembrane helix</keyword>
<sequence>MYSQRGSQFRRPWSPEPFEPIASTSQAQTFEFDPYHEYPRVPPQRQRREASDVSVEALDLADYARTLHTYQHEDLYPTTTQLAYPPAPLRSLSSRASLQPPSLSSRNSNLSSSRGSRRHRPFSLPPPSRHTSSATNPVNPSATHADPQGSEIDISHFPAWSRHWYNSRDAGASPVSPPDIYSSLPKSRFDFATKKSPFDPGYRNSGEYSDPYGYVPASSAGHDSPRNLLPWSNDPLDDPPIDSMLKQERMRMLEREFGPNAKDKGRSHSDGGEFLDENGKPLVGTVDEKGNLVTQGPKKRMALRILQILLASTAGIPSIYAAAIIKPKESPPPANKPPAFVLYIISVLTLLLLLYLFVFRPCCCAGKRPKGPQNPLEDGMMILPVQGLPSGKNGKYQGGKKGKGGQGDVQVNLIVDPEAFGRREEKSEDDDYDGEWGGSVPGSYATGRKKRRPRRRSVFAGLAMEESWKRARGWTKRLAFFDVAGLLVWGTTFIYILIGKRCPSGGFEGWCNAYNVSSAAACMLCIAFGVNAFFDVRDLHDSKVSPRTRT</sequence>
<keyword evidence="4" id="KW-1185">Reference proteome</keyword>
<reference evidence="3" key="2">
    <citation type="submission" date="2021-10" db="EMBL/GenBank/DDBJ databases">
        <title>Phylogenomics reveals ancestral predisposition of the termite-cultivated fungus Termitomyces towards a domesticated lifestyle.</title>
        <authorList>
            <person name="Auxier B."/>
            <person name="Grum-Grzhimaylo A."/>
            <person name="Cardenas M.E."/>
            <person name="Lodge J.D."/>
            <person name="Laessoe T."/>
            <person name="Pedersen O."/>
            <person name="Smith M.E."/>
            <person name="Kuyper T.W."/>
            <person name="Franco-Molano E.A."/>
            <person name="Baroni T.J."/>
            <person name="Aanen D.K."/>
        </authorList>
    </citation>
    <scope>NUCLEOTIDE SEQUENCE</scope>
    <source>
        <strain evidence="3">AP01</strain>
        <tissue evidence="3">Mycelium</tissue>
    </source>
</reference>
<gene>
    <name evidence="3" type="ORF">DXG03_007159</name>
</gene>
<keyword evidence="2" id="KW-0812">Transmembrane</keyword>